<dbReference type="Proteomes" id="UP000261080">
    <property type="component" value="Unassembled WGS sequence"/>
</dbReference>
<keyword evidence="2" id="KW-1185">Reference proteome</keyword>
<sequence>MLKSEIEHIVDKHLSNHFKNDTFSKSELKDILVDILYDFGKSKSLSDTVEKNINDKQKRSLRLQGIK</sequence>
<comment type="caution">
    <text evidence="1">The sequence shown here is derived from an EMBL/GenBank/DDBJ whole genome shotgun (WGS) entry which is preliminary data.</text>
</comment>
<gene>
    <name evidence="1" type="ORF">DW016_15495</name>
</gene>
<protein>
    <submittedName>
        <fullName evidence="1">Uncharacterized protein</fullName>
    </submittedName>
</protein>
<evidence type="ECO:0000313" key="2">
    <source>
        <dbReference type="Proteomes" id="UP000261080"/>
    </source>
</evidence>
<organism evidence="1 2">
    <name type="scientific">Sellimonas intestinalis</name>
    <dbReference type="NCBI Taxonomy" id="1653434"/>
    <lineage>
        <taxon>Bacteria</taxon>
        <taxon>Bacillati</taxon>
        <taxon>Bacillota</taxon>
        <taxon>Clostridia</taxon>
        <taxon>Lachnospirales</taxon>
        <taxon>Lachnospiraceae</taxon>
        <taxon>Sellimonas</taxon>
    </lineage>
</organism>
<evidence type="ECO:0000313" key="1">
    <source>
        <dbReference type="EMBL" id="RGE84459.1"/>
    </source>
</evidence>
<accession>A0A3E3JYM1</accession>
<dbReference type="AlphaFoldDB" id="A0A3E3JYM1"/>
<reference evidence="1 2" key="1">
    <citation type="submission" date="2018-08" db="EMBL/GenBank/DDBJ databases">
        <title>A genome reference for cultivated species of the human gut microbiota.</title>
        <authorList>
            <person name="Zou Y."/>
            <person name="Xue W."/>
            <person name="Luo G."/>
        </authorList>
    </citation>
    <scope>NUCLEOTIDE SEQUENCE [LARGE SCALE GENOMIC DNA]</scope>
    <source>
        <strain evidence="1 2">AF37-2AT</strain>
    </source>
</reference>
<name>A0A3E3JYM1_9FIRM</name>
<dbReference type="EMBL" id="QVLX01000016">
    <property type="protein sequence ID" value="RGE84459.1"/>
    <property type="molecule type" value="Genomic_DNA"/>
</dbReference>
<proteinExistence type="predicted"/>
<dbReference type="RefSeq" id="WP_117493900.1">
    <property type="nucleotide sequence ID" value="NZ_CALBAT010000018.1"/>
</dbReference>